<dbReference type="EMBL" id="CP159373">
    <property type="protein sequence ID" value="XCN75112.1"/>
    <property type="molecule type" value="Genomic_DNA"/>
</dbReference>
<accession>A0AAU8M1V4</accession>
<feature type="region of interest" description="Disordered" evidence="1">
    <location>
        <begin position="194"/>
        <end position="213"/>
    </location>
</feature>
<gene>
    <name evidence="2" type="ORF">Q3M24_10380</name>
</gene>
<dbReference type="KEGG" id="eaj:Q3M24_10380"/>
<reference evidence="2" key="1">
    <citation type="journal article" date="2024" name="Syst. Appl. Microbiol.">
        <title>First single-strain enrichments of Electrothrix cable bacteria, description of E. aestuarii sp. nov. and E. rattekaaiensis sp. nov., and proposal of a cable bacteria taxonomy following the rules of the SeqCode.</title>
        <authorList>
            <person name="Plum-Jensen L.E."/>
            <person name="Schramm A."/>
            <person name="Marshall I.P.G."/>
        </authorList>
    </citation>
    <scope>NUCLEOTIDE SEQUENCE</scope>
    <source>
        <strain evidence="2">Rat1</strain>
    </source>
</reference>
<evidence type="ECO:0000256" key="1">
    <source>
        <dbReference type="SAM" id="MobiDB-lite"/>
    </source>
</evidence>
<protein>
    <submittedName>
        <fullName evidence="2">Uncharacterized protein</fullName>
    </submittedName>
</protein>
<reference evidence="2" key="2">
    <citation type="submission" date="2024-06" db="EMBL/GenBank/DDBJ databases">
        <authorList>
            <person name="Plum-Jensen L.E."/>
            <person name="Schramm A."/>
            <person name="Marshall I.P.G."/>
        </authorList>
    </citation>
    <scope>NUCLEOTIDE SEQUENCE</scope>
    <source>
        <strain evidence="2">Rat1</strain>
    </source>
</reference>
<sequence>MKLADTNSRLGRKLGKLLPADKEENKTDEKRTPPKGDKKRRIFNPTEEPETKLEKRIKQWFTAEEQGDRPFIIREIGKRHYKILVLTYYRAILFKAGCFRKLEDKSDKVWRQFVSVRLIEGNFCSTLELSFFRYHDTLFYHNPYKDTSPYMEETEFKLDPWRLEQLNKEEASSIYRVLKDKQIYWQERRREEHMAQIGSLNSKPPGGQPPKKD</sequence>
<feature type="compositionally biased region" description="Basic and acidic residues" evidence="1">
    <location>
        <begin position="19"/>
        <end position="36"/>
    </location>
</feature>
<proteinExistence type="predicted"/>
<dbReference type="AlphaFoldDB" id="A0AAU8M1V4"/>
<feature type="region of interest" description="Disordered" evidence="1">
    <location>
        <begin position="1"/>
        <end position="51"/>
    </location>
</feature>
<evidence type="ECO:0000313" key="2">
    <source>
        <dbReference type="EMBL" id="XCN75112.1"/>
    </source>
</evidence>
<name>A0AAU8M1V4_9BACT</name>
<organism evidence="2">
    <name type="scientific">Candidatus Electrothrix aestuarii</name>
    <dbReference type="NCBI Taxonomy" id="3062594"/>
    <lineage>
        <taxon>Bacteria</taxon>
        <taxon>Pseudomonadati</taxon>
        <taxon>Thermodesulfobacteriota</taxon>
        <taxon>Desulfobulbia</taxon>
        <taxon>Desulfobulbales</taxon>
        <taxon>Desulfobulbaceae</taxon>
        <taxon>Candidatus Electrothrix</taxon>
    </lineage>
</organism>